<name>A0AAD4M780_9AGAM</name>
<keyword evidence="3" id="KW-1185">Reference proteome</keyword>
<organism evidence="2 3">
    <name type="scientific">Multifurca ochricompacta</name>
    <dbReference type="NCBI Taxonomy" id="376703"/>
    <lineage>
        <taxon>Eukaryota</taxon>
        <taxon>Fungi</taxon>
        <taxon>Dikarya</taxon>
        <taxon>Basidiomycota</taxon>
        <taxon>Agaricomycotina</taxon>
        <taxon>Agaricomycetes</taxon>
        <taxon>Russulales</taxon>
        <taxon>Russulaceae</taxon>
        <taxon>Multifurca</taxon>
    </lineage>
</organism>
<protein>
    <submittedName>
        <fullName evidence="2">Uncharacterized protein</fullName>
    </submittedName>
</protein>
<gene>
    <name evidence="2" type="ORF">B0F90DRAFT_1709124</name>
</gene>
<reference evidence="2" key="1">
    <citation type="journal article" date="2022" name="New Phytol.">
        <title>Evolutionary transition to the ectomycorrhizal habit in the genomes of a hyperdiverse lineage of mushroom-forming fungi.</title>
        <authorList>
            <person name="Looney B."/>
            <person name="Miyauchi S."/>
            <person name="Morin E."/>
            <person name="Drula E."/>
            <person name="Courty P.E."/>
            <person name="Kohler A."/>
            <person name="Kuo A."/>
            <person name="LaButti K."/>
            <person name="Pangilinan J."/>
            <person name="Lipzen A."/>
            <person name="Riley R."/>
            <person name="Andreopoulos W."/>
            <person name="He G."/>
            <person name="Johnson J."/>
            <person name="Nolan M."/>
            <person name="Tritt A."/>
            <person name="Barry K.W."/>
            <person name="Grigoriev I.V."/>
            <person name="Nagy L.G."/>
            <person name="Hibbett D."/>
            <person name="Henrissat B."/>
            <person name="Matheny P.B."/>
            <person name="Labbe J."/>
            <person name="Martin F.M."/>
        </authorList>
    </citation>
    <scope>NUCLEOTIDE SEQUENCE</scope>
    <source>
        <strain evidence="2">BPL690</strain>
    </source>
</reference>
<evidence type="ECO:0000313" key="2">
    <source>
        <dbReference type="EMBL" id="KAI0303797.1"/>
    </source>
</evidence>
<evidence type="ECO:0000313" key="3">
    <source>
        <dbReference type="Proteomes" id="UP001203297"/>
    </source>
</evidence>
<accession>A0AAD4M780</accession>
<feature type="region of interest" description="Disordered" evidence="1">
    <location>
        <begin position="38"/>
        <end position="61"/>
    </location>
</feature>
<proteinExistence type="predicted"/>
<comment type="caution">
    <text evidence="2">The sequence shown here is derived from an EMBL/GenBank/DDBJ whole genome shotgun (WGS) entry which is preliminary data.</text>
</comment>
<dbReference type="Proteomes" id="UP001203297">
    <property type="component" value="Unassembled WGS sequence"/>
</dbReference>
<dbReference type="EMBL" id="WTXG01000008">
    <property type="protein sequence ID" value="KAI0303797.1"/>
    <property type="molecule type" value="Genomic_DNA"/>
</dbReference>
<evidence type="ECO:0000256" key="1">
    <source>
        <dbReference type="SAM" id="MobiDB-lite"/>
    </source>
</evidence>
<sequence>MNLHLHAHAAARLALQRPSAALLSQSLRTYSSVLTQKEADPQLNGYPQLPNESRQSLPPHGWWDIQMRRNFGDTELGESKKTSLEEDD</sequence>
<dbReference type="AlphaFoldDB" id="A0AAD4M780"/>